<keyword evidence="4 6" id="KW-0732">Signal</keyword>
<feature type="compositionally biased region" description="Low complexity" evidence="5">
    <location>
        <begin position="30"/>
        <end position="52"/>
    </location>
</feature>
<comment type="caution">
    <text evidence="8">The sequence shown here is derived from an EMBL/GenBank/DDBJ whole genome shotgun (WGS) entry which is preliminary data.</text>
</comment>
<keyword evidence="9" id="KW-1185">Reference proteome</keyword>
<evidence type="ECO:0000259" key="7">
    <source>
        <dbReference type="PROSITE" id="PS50983"/>
    </source>
</evidence>
<reference evidence="9" key="1">
    <citation type="journal article" date="2019" name="Int. J. Syst. Evol. Microbiol.">
        <title>The Global Catalogue of Microorganisms (GCM) 10K type strain sequencing project: providing services to taxonomists for standard genome sequencing and annotation.</title>
        <authorList>
            <consortium name="The Broad Institute Genomics Platform"/>
            <consortium name="The Broad Institute Genome Sequencing Center for Infectious Disease"/>
            <person name="Wu L."/>
            <person name="Ma J."/>
        </authorList>
    </citation>
    <scope>NUCLEOTIDE SEQUENCE [LARGE SCALE GENOMIC DNA]</scope>
    <source>
        <strain evidence="9">CGMCC 4.1641</strain>
    </source>
</reference>
<dbReference type="PROSITE" id="PS51257">
    <property type="entry name" value="PROKAR_LIPOPROTEIN"/>
    <property type="match status" value="1"/>
</dbReference>
<accession>A0ABV8SKI3</accession>
<dbReference type="InterPro" id="IPR051313">
    <property type="entry name" value="Bact_iron-sidero_bind"/>
</dbReference>
<name>A0ABV8SKI3_9BACL</name>
<dbReference type="RefSeq" id="WP_204604561.1">
    <property type="nucleotide sequence ID" value="NZ_JBHSED010000071.1"/>
</dbReference>
<evidence type="ECO:0000256" key="6">
    <source>
        <dbReference type="SAM" id="SignalP"/>
    </source>
</evidence>
<dbReference type="EMBL" id="JBHSED010000071">
    <property type="protein sequence ID" value="MFC4307133.1"/>
    <property type="molecule type" value="Genomic_DNA"/>
</dbReference>
<organism evidence="8 9">
    <name type="scientific">Cohnella boryungensis</name>
    <dbReference type="NCBI Taxonomy" id="768479"/>
    <lineage>
        <taxon>Bacteria</taxon>
        <taxon>Bacillati</taxon>
        <taxon>Bacillota</taxon>
        <taxon>Bacilli</taxon>
        <taxon>Bacillales</taxon>
        <taxon>Paenibacillaceae</taxon>
        <taxon>Cohnella</taxon>
    </lineage>
</organism>
<feature type="region of interest" description="Disordered" evidence="5">
    <location>
        <begin position="28"/>
        <end position="58"/>
    </location>
</feature>
<dbReference type="PROSITE" id="PS50983">
    <property type="entry name" value="FE_B12_PBP"/>
    <property type="match status" value="1"/>
</dbReference>
<proteinExistence type="inferred from homology"/>
<evidence type="ECO:0000256" key="5">
    <source>
        <dbReference type="SAM" id="MobiDB-lite"/>
    </source>
</evidence>
<evidence type="ECO:0000256" key="1">
    <source>
        <dbReference type="ARBA" id="ARBA00004196"/>
    </source>
</evidence>
<dbReference type="SUPFAM" id="SSF53807">
    <property type="entry name" value="Helical backbone' metal receptor"/>
    <property type="match status" value="1"/>
</dbReference>
<dbReference type="PANTHER" id="PTHR30532:SF1">
    <property type="entry name" value="IRON(3+)-HYDROXAMATE-BINDING PROTEIN FHUD"/>
    <property type="match status" value="1"/>
</dbReference>
<dbReference type="Pfam" id="PF01497">
    <property type="entry name" value="Peripla_BP_2"/>
    <property type="match status" value="1"/>
</dbReference>
<evidence type="ECO:0000256" key="4">
    <source>
        <dbReference type="ARBA" id="ARBA00022729"/>
    </source>
</evidence>
<feature type="signal peptide" evidence="6">
    <location>
        <begin position="1"/>
        <end position="23"/>
    </location>
</feature>
<dbReference type="Gene3D" id="3.40.50.1980">
    <property type="entry name" value="Nitrogenase molybdenum iron protein domain"/>
    <property type="match status" value="2"/>
</dbReference>
<comment type="similarity">
    <text evidence="2">Belongs to the bacterial solute-binding protein 8 family.</text>
</comment>
<sequence>MNVRIRPLTIVALVLSLALMLSACSGKNGEPSTSSSASPEPTIASSPSHEPSPASPFPRTISAANGSITIQEAPKKVAVVHWGYTDSMLLFDLDSLAVVLPFTEKQSVLSTESYKPYIDRLDELTIVGENTSVNLEALLAYAPDLIIAGNATNTEITAELEKIATTVILDEEKANIWGDWPSVVTAFGEILGQEDAAEKYIAEYRELLSTAKEKLTQVEGSVAFVQVREKAVWLQGTDYLKPYYEGLGLKAPEGEEASNGAEITLEGLSKLDPDHLFLGYFNYSDKSIPALTDEWDDSAVWSKLKSVQKDQLYAINGELALGYGPIGNTYGVNAVLAALDK</sequence>
<protein>
    <submittedName>
        <fullName evidence="8">ABC transporter substrate-binding protein</fullName>
    </submittedName>
</protein>
<gene>
    <name evidence="8" type="ORF">ACFO1S_27280</name>
</gene>
<evidence type="ECO:0000256" key="2">
    <source>
        <dbReference type="ARBA" id="ARBA00008814"/>
    </source>
</evidence>
<dbReference type="InterPro" id="IPR002491">
    <property type="entry name" value="ABC_transptr_periplasmic_BD"/>
</dbReference>
<evidence type="ECO:0000313" key="9">
    <source>
        <dbReference type="Proteomes" id="UP001595755"/>
    </source>
</evidence>
<comment type="subcellular location">
    <subcellularLocation>
        <location evidence="1">Cell envelope</location>
    </subcellularLocation>
</comment>
<dbReference type="PANTHER" id="PTHR30532">
    <property type="entry name" value="IRON III DICITRATE-BINDING PERIPLASMIC PROTEIN"/>
    <property type="match status" value="1"/>
</dbReference>
<feature type="domain" description="Fe/B12 periplasmic-binding" evidence="7">
    <location>
        <begin position="76"/>
        <end position="341"/>
    </location>
</feature>
<feature type="chain" id="PRO_5045456198" evidence="6">
    <location>
        <begin position="24"/>
        <end position="341"/>
    </location>
</feature>
<keyword evidence="3" id="KW-0813">Transport</keyword>
<dbReference type="Proteomes" id="UP001595755">
    <property type="component" value="Unassembled WGS sequence"/>
</dbReference>
<evidence type="ECO:0000256" key="3">
    <source>
        <dbReference type="ARBA" id="ARBA00022448"/>
    </source>
</evidence>
<evidence type="ECO:0000313" key="8">
    <source>
        <dbReference type="EMBL" id="MFC4307133.1"/>
    </source>
</evidence>